<dbReference type="Gene3D" id="3.40.30.10">
    <property type="entry name" value="Glutaredoxin"/>
    <property type="match status" value="1"/>
</dbReference>
<evidence type="ECO:0000256" key="4">
    <source>
        <dbReference type="RuleBase" id="RU000499"/>
    </source>
</evidence>
<dbReference type="InterPro" id="IPR029759">
    <property type="entry name" value="GPX_AS"/>
</dbReference>
<reference evidence="6" key="2">
    <citation type="submission" date="2023-02" db="EMBL/GenBank/DDBJ databases">
        <authorList>
            <person name="Rayyan A."/>
            <person name="Meyer T."/>
            <person name="Kyndt J.A."/>
        </authorList>
    </citation>
    <scope>NUCLEOTIDE SEQUENCE</scope>
    <source>
        <strain evidence="6">DSM 9987</strain>
    </source>
</reference>
<evidence type="ECO:0000313" key="7">
    <source>
        <dbReference type="Proteomes" id="UP001165652"/>
    </source>
</evidence>
<evidence type="ECO:0000256" key="2">
    <source>
        <dbReference type="ARBA" id="ARBA00022559"/>
    </source>
</evidence>
<keyword evidence="5" id="KW-0732">Signal</keyword>
<organism evidence="6 7">
    <name type="scientific">Rhodoplanes tepidamans</name>
    <name type="common">Rhodoplanes cryptolactis</name>
    <dbReference type="NCBI Taxonomy" id="200616"/>
    <lineage>
        <taxon>Bacteria</taxon>
        <taxon>Pseudomonadati</taxon>
        <taxon>Pseudomonadota</taxon>
        <taxon>Alphaproteobacteria</taxon>
        <taxon>Hyphomicrobiales</taxon>
        <taxon>Nitrobacteraceae</taxon>
        <taxon>Rhodoplanes</taxon>
    </lineage>
</organism>
<gene>
    <name evidence="6" type="ORF">PQJ73_24345</name>
</gene>
<feature type="signal peptide" evidence="5">
    <location>
        <begin position="1"/>
        <end position="24"/>
    </location>
</feature>
<keyword evidence="3 4" id="KW-0560">Oxidoreductase</keyword>
<dbReference type="GO" id="GO:0004601">
    <property type="term" value="F:peroxidase activity"/>
    <property type="evidence" value="ECO:0007669"/>
    <property type="project" value="UniProtKB-KW"/>
</dbReference>
<dbReference type="SUPFAM" id="SSF52833">
    <property type="entry name" value="Thioredoxin-like"/>
    <property type="match status" value="1"/>
</dbReference>
<evidence type="ECO:0000256" key="1">
    <source>
        <dbReference type="ARBA" id="ARBA00006926"/>
    </source>
</evidence>
<keyword evidence="2 4" id="KW-0575">Peroxidase</keyword>
<dbReference type="PROSITE" id="PS51355">
    <property type="entry name" value="GLUTATHIONE_PEROXID_3"/>
    <property type="match status" value="1"/>
</dbReference>
<proteinExistence type="inferred from homology"/>
<accession>A0ABT5JH31</accession>
<dbReference type="InterPro" id="IPR006311">
    <property type="entry name" value="TAT_signal"/>
</dbReference>
<dbReference type="InterPro" id="IPR036249">
    <property type="entry name" value="Thioredoxin-like_sf"/>
</dbReference>
<dbReference type="RefSeq" id="WP_272779660.1">
    <property type="nucleotide sequence ID" value="NZ_JAQQLI010000053.1"/>
</dbReference>
<dbReference type="PANTHER" id="PTHR11592:SF78">
    <property type="entry name" value="GLUTATHIONE PEROXIDASE"/>
    <property type="match status" value="1"/>
</dbReference>
<dbReference type="PANTHER" id="PTHR11592">
    <property type="entry name" value="GLUTATHIONE PEROXIDASE"/>
    <property type="match status" value="1"/>
</dbReference>
<name>A0ABT5JH31_RHOTP</name>
<dbReference type="InterPro" id="IPR000889">
    <property type="entry name" value="Glutathione_peroxidase"/>
</dbReference>
<comment type="similarity">
    <text evidence="1 4">Belongs to the glutathione peroxidase family.</text>
</comment>
<dbReference type="EMBL" id="JAQQLI010000053">
    <property type="protein sequence ID" value="MDC7788827.1"/>
    <property type="molecule type" value="Genomic_DNA"/>
</dbReference>
<dbReference type="PIRSF" id="PIRSF000303">
    <property type="entry name" value="Glutathion_perox"/>
    <property type="match status" value="1"/>
</dbReference>
<comment type="caution">
    <text evidence="6">The sequence shown here is derived from an EMBL/GenBank/DDBJ whole genome shotgun (WGS) entry which is preliminary data.</text>
</comment>
<evidence type="ECO:0000256" key="5">
    <source>
        <dbReference type="SAM" id="SignalP"/>
    </source>
</evidence>
<reference evidence="6" key="1">
    <citation type="journal article" date="2023" name="Microbiol Resour">
        <title>Genome Sequences of Rhodoplanes serenus and Two Thermotolerant Strains, Rhodoplanes tepidamans and 'Rhodoplanes cryptolactis,' Further Refine the Genus.</title>
        <authorList>
            <person name="Rayyan A.A."/>
            <person name="Kyndt J.A."/>
        </authorList>
    </citation>
    <scope>NUCLEOTIDE SEQUENCE</scope>
    <source>
        <strain evidence="6">DSM 9987</strain>
    </source>
</reference>
<protein>
    <recommendedName>
        <fullName evidence="4">Glutathione peroxidase</fullName>
    </recommendedName>
</protein>
<dbReference type="CDD" id="cd00340">
    <property type="entry name" value="GSH_Peroxidase"/>
    <property type="match status" value="1"/>
</dbReference>
<dbReference type="PROSITE" id="PS51318">
    <property type="entry name" value="TAT"/>
    <property type="match status" value="1"/>
</dbReference>
<keyword evidence="7" id="KW-1185">Reference proteome</keyword>
<dbReference type="PRINTS" id="PR01011">
    <property type="entry name" value="GLUTPROXDASE"/>
</dbReference>
<sequence length="186" mass="20253">MPIDRRTLLASLLVAAAAPAGARAAERSRANAWVHAFARPDGDVIRLSGYAGKPILIVNTASLCGYTPQYAGLETLWTRYRERGLLVIGVPSDDFGRQEPGDAASIDHTAHRYGVTFPIAAKTSVRGANAHPFYRWAALERPLDTPRWNFHKYLIDRDGRIAAAFASAVEPLDARLVGGVETMLIT</sequence>
<evidence type="ECO:0000313" key="6">
    <source>
        <dbReference type="EMBL" id="MDC7788827.1"/>
    </source>
</evidence>
<dbReference type="Pfam" id="PF00255">
    <property type="entry name" value="GSHPx"/>
    <property type="match status" value="1"/>
</dbReference>
<evidence type="ECO:0000256" key="3">
    <source>
        <dbReference type="ARBA" id="ARBA00023002"/>
    </source>
</evidence>
<dbReference type="Proteomes" id="UP001165652">
    <property type="component" value="Unassembled WGS sequence"/>
</dbReference>
<dbReference type="PROSITE" id="PS00460">
    <property type="entry name" value="GLUTATHIONE_PEROXID_1"/>
    <property type="match status" value="1"/>
</dbReference>
<feature type="chain" id="PRO_5045368531" description="Glutathione peroxidase" evidence="5">
    <location>
        <begin position="25"/>
        <end position="186"/>
    </location>
</feature>